<sequence length="160" mass="18868">NNDNFYWNIWQGLIEYAKKLDIYDEQLDRRLAIKPILYESPISTMGFDRGYKTNQNYHIGELDNMAQNIKVESKSNDLTQVNRSLINEYQIDNSHTSSRDTNTQEDVEMTNVEDYHNIHGYSNPNEINVKTAYQDIIVSEDIKTLIELKDTWAKNNHEKF</sequence>
<feature type="non-terminal residue" evidence="1">
    <location>
        <position position="160"/>
    </location>
</feature>
<feature type="non-terminal residue" evidence="1">
    <location>
        <position position="1"/>
    </location>
</feature>
<reference evidence="1" key="1">
    <citation type="submission" date="2021-06" db="EMBL/GenBank/DDBJ databases">
        <authorList>
            <person name="Kallberg Y."/>
            <person name="Tangrot J."/>
            <person name="Rosling A."/>
        </authorList>
    </citation>
    <scope>NUCLEOTIDE SEQUENCE</scope>
    <source>
        <strain evidence="1">IN212</strain>
    </source>
</reference>
<gene>
    <name evidence="1" type="ORF">RFULGI_LOCUS19816</name>
</gene>
<keyword evidence="2" id="KW-1185">Reference proteome</keyword>
<accession>A0A9N9KD74</accession>
<evidence type="ECO:0000313" key="1">
    <source>
        <dbReference type="EMBL" id="CAG8823095.1"/>
    </source>
</evidence>
<dbReference type="AlphaFoldDB" id="A0A9N9KD74"/>
<dbReference type="EMBL" id="CAJVPZ010103207">
    <property type="protein sequence ID" value="CAG8823095.1"/>
    <property type="molecule type" value="Genomic_DNA"/>
</dbReference>
<dbReference type="Proteomes" id="UP000789396">
    <property type="component" value="Unassembled WGS sequence"/>
</dbReference>
<organism evidence="1 2">
    <name type="scientific">Racocetra fulgida</name>
    <dbReference type="NCBI Taxonomy" id="60492"/>
    <lineage>
        <taxon>Eukaryota</taxon>
        <taxon>Fungi</taxon>
        <taxon>Fungi incertae sedis</taxon>
        <taxon>Mucoromycota</taxon>
        <taxon>Glomeromycotina</taxon>
        <taxon>Glomeromycetes</taxon>
        <taxon>Diversisporales</taxon>
        <taxon>Gigasporaceae</taxon>
        <taxon>Racocetra</taxon>
    </lineage>
</organism>
<evidence type="ECO:0000313" key="2">
    <source>
        <dbReference type="Proteomes" id="UP000789396"/>
    </source>
</evidence>
<name>A0A9N9KD74_9GLOM</name>
<protein>
    <submittedName>
        <fullName evidence="1">1097_t:CDS:1</fullName>
    </submittedName>
</protein>
<proteinExistence type="predicted"/>
<comment type="caution">
    <text evidence="1">The sequence shown here is derived from an EMBL/GenBank/DDBJ whole genome shotgun (WGS) entry which is preliminary data.</text>
</comment>